<sequence length="496" mass="58072">MKAVMIMFDTLTRKFLPNYGNEWVQAPTFQKLSEKMLTFDNFYVGSMPCMPARRELHTGKYNFLHRGWGQLEVFDQSIFEILKKNKIYTHLVTDHFHYWEDGGATYHTRYDTFQSFRGQENDRWIPLKQQVLNDNQNPLNQHGSWTEYSFANRGHQIKEEDYSSAKTFQAGVEFIEQYKDEDNWFLQIESFDPHEPFLVPQKYREFYGLAPTKDSPNYPYYQKLDYQANKADLDVMRKEYAALISMVDHHLKKIIDLFDQHNLWADTMLIINTDHGFGLGEHDFVGKTFFPGYDEIIHTPFFLHVPQFQTLAGQRITEVAQTIDIPLTILDHFNLNDQEDRDGKSIFKILASKMKNHEEILFGVNGGHVGIFDGRFIYMRASVHPNNLPLVQYTLNFNFMRNFFPIEWLKGMKLVDGSRYSNGVELLRINLPINWVDSYAVGNLLFDLENDPAQLNNLKGTKVEEIMVKKLVAKLATIACPQEEYERLGLKNNGFN</sequence>
<reference evidence="3 4" key="1">
    <citation type="submission" date="2017-11" db="EMBL/GenBank/DDBJ databases">
        <title>Genome sequence of Entomoplasma lucivorax PIPN-2 (ATCC 49196).</title>
        <authorList>
            <person name="Lo W.-S."/>
            <person name="Gasparich G.E."/>
            <person name="Kuo C.-H."/>
        </authorList>
    </citation>
    <scope>NUCLEOTIDE SEQUENCE [LARGE SCALE GENOMIC DNA]</scope>
    <source>
        <strain evidence="3 4">PIPN-2</strain>
    </source>
</reference>
<evidence type="ECO:0000313" key="4">
    <source>
        <dbReference type="Proteomes" id="UP000237865"/>
    </source>
</evidence>
<feature type="domain" description="Sulfatase N-terminal" evidence="2">
    <location>
        <begin position="4"/>
        <end position="334"/>
    </location>
</feature>
<dbReference type="InterPro" id="IPR000917">
    <property type="entry name" value="Sulfatase_N"/>
</dbReference>
<organism evidence="3 4">
    <name type="scientific">Williamsoniiplasma lucivorax</name>
    <dbReference type="NCBI Taxonomy" id="209274"/>
    <lineage>
        <taxon>Bacteria</taxon>
        <taxon>Bacillati</taxon>
        <taxon>Mycoplasmatota</taxon>
        <taxon>Mollicutes</taxon>
        <taxon>Entomoplasmatales</taxon>
        <taxon>Williamsoniiplasma</taxon>
    </lineage>
</organism>
<keyword evidence="4" id="KW-1185">Reference proteome</keyword>
<protein>
    <submittedName>
        <fullName evidence="3">Sulfatase</fullName>
    </submittedName>
</protein>
<name>A0A2S5RDZ5_9MOLU</name>
<evidence type="ECO:0000313" key="3">
    <source>
        <dbReference type="EMBL" id="PPE05530.1"/>
    </source>
</evidence>
<comment type="caution">
    <text evidence="3">The sequence shown here is derived from an EMBL/GenBank/DDBJ whole genome shotgun (WGS) entry which is preliminary data.</text>
</comment>
<dbReference type="Pfam" id="PF00884">
    <property type="entry name" value="Sulfatase"/>
    <property type="match status" value="1"/>
</dbReference>
<dbReference type="Proteomes" id="UP000237865">
    <property type="component" value="Unassembled WGS sequence"/>
</dbReference>
<comment type="similarity">
    <text evidence="1">Belongs to the sulfatase family.</text>
</comment>
<accession>A0A2S5RDZ5</accession>
<dbReference type="InterPro" id="IPR050738">
    <property type="entry name" value="Sulfatase"/>
</dbReference>
<gene>
    <name evidence="3" type="ORF">ELUCI_v1c06230</name>
</gene>
<dbReference type="Gene3D" id="3.40.720.10">
    <property type="entry name" value="Alkaline Phosphatase, subunit A"/>
    <property type="match status" value="1"/>
</dbReference>
<dbReference type="CDD" id="cd16148">
    <property type="entry name" value="sulfatase_like"/>
    <property type="match status" value="1"/>
</dbReference>
<dbReference type="PANTHER" id="PTHR42693:SF33">
    <property type="entry name" value="ARYLSULFATASE"/>
    <property type="match status" value="1"/>
</dbReference>
<dbReference type="STRING" id="1399797.GCA_000518285_00045"/>
<dbReference type="RefSeq" id="WP_028126316.1">
    <property type="nucleotide sequence ID" value="NZ_PHNE01000002.1"/>
</dbReference>
<dbReference type="InterPro" id="IPR017850">
    <property type="entry name" value="Alkaline_phosphatase_core_sf"/>
</dbReference>
<dbReference type="PANTHER" id="PTHR42693">
    <property type="entry name" value="ARYLSULFATASE FAMILY MEMBER"/>
    <property type="match status" value="1"/>
</dbReference>
<evidence type="ECO:0000259" key="2">
    <source>
        <dbReference type="Pfam" id="PF00884"/>
    </source>
</evidence>
<dbReference type="EMBL" id="PHNE01000002">
    <property type="protein sequence ID" value="PPE05530.1"/>
    <property type="molecule type" value="Genomic_DNA"/>
</dbReference>
<dbReference type="SUPFAM" id="SSF53649">
    <property type="entry name" value="Alkaline phosphatase-like"/>
    <property type="match status" value="1"/>
</dbReference>
<dbReference type="GO" id="GO:0004065">
    <property type="term" value="F:arylsulfatase activity"/>
    <property type="evidence" value="ECO:0007669"/>
    <property type="project" value="TreeGrafter"/>
</dbReference>
<evidence type="ECO:0000256" key="1">
    <source>
        <dbReference type="ARBA" id="ARBA00008779"/>
    </source>
</evidence>
<dbReference type="AlphaFoldDB" id="A0A2S5RDZ5"/>
<proteinExistence type="inferred from homology"/>